<evidence type="ECO:0000313" key="6">
    <source>
        <dbReference type="EMBL" id="SDY50998.1"/>
    </source>
</evidence>
<dbReference type="Proteomes" id="UP000199035">
    <property type="component" value="Unassembled WGS sequence"/>
</dbReference>
<reference evidence="7" key="1">
    <citation type="submission" date="2016-10" db="EMBL/GenBank/DDBJ databases">
        <authorList>
            <person name="Varghese N."/>
            <person name="Submissions S."/>
        </authorList>
    </citation>
    <scope>NUCLEOTIDE SEQUENCE [LARGE SCALE GENOMIC DNA]</scope>
    <source>
        <strain evidence="7">ANC 5109</strain>
    </source>
</reference>
<gene>
    <name evidence="6" type="ORF">SAMN05421643_11264</name>
</gene>
<dbReference type="RefSeq" id="WP_092690582.1">
    <property type="nucleotide sequence ID" value="NZ_FNPK01000012.1"/>
</dbReference>
<dbReference type="EMBL" id="FNPK01000012">
    <property type="protein sequence ID" value="SDY50998.1"/>
    <property type="molecule type" value="Genomic_DNA"/>
</dbReference>
<dbReference type="Gene3D" id="1.10.510.10">
    <property type="entry name" value="Transferase(Phosphotransferase) domain 1"/>
    <property type="match status" value="1"/>
</dbReference>
<dbReference type="SMART" id="SM00220">
    <property type="entry name" value="S_TKc"/>
    <property type="match status" value="1"/>
</dbReference>
<keyword evidence="1" id="KW-0808">Transferase</keyword>
<proteinExistence type="predicted"/>
<evidence type="ECO:0000256" key="4">
    <source>
        <dbReference type="ARBA" id="ARBA00022840"/>
    </source>
</evidence>
<dbReference type="GO" id="GO:0005776">
    <property type="term" value="C:autophagosome"/>
    <property type="evidence" value="ECO:0007669"/>
    <property type="project" value="TreeGrafter"/>
</dbReference>
<evidence type="ECO:0000256" key="2">
    <source>
        <dbReference type="ARBA" id="ARBA00022741"/>
    </source>
</evidence>
<dbReference type="GO" id="GO:0034045">
    <property type="term" value="C:phagophore assembly site membrane"/>
    <property type="evidence" value="ECO:0007669"/>
    <property type="project" value="TreeGrafter"/>
</dbReference>
<evidence type="ECO:0000259" key="5">
    <source>
        <dbReference type="PROSITE" id="PS50011"/>
    </source>
</evidence>
<dbReference type="STRING" id="595670.SAMN05421643_11264"/>
<feature type="domain" description="Protein kinase" evidence="5">
    <location>
        <begin position="13"/>
        <end position="230"/>
    </location>
</feature>
<evidence type="ECO:0000256" key="3">
    <source>
        <dbReference type="ARBA" id="ARBA00022777"/>
    </source>
</evidence>
<dbReference type="AlphaFoldDB" id="A0A1H3KHA9"/>
<evidence type="ECO:0000256" key="1">
    <source>
        <dbReference type="ARBA" id="ARBA00022679"/>
    </source>
</evidence>
<dbReference type="SUPFAM" id="SSF56112">
    <property type="entry name" value="Protein kinase-like (PK-like)"/>
    <property type="match status" value="1"/>
</dbReference>
<keyword evidence="2" id="KW-0547">Nucleotide-binding</keyword>
<accession>A0A1H3KHA9</accession>
<dbReference type="InterPro" id="IPR011009">
    <property type="entry name" value="Kinase-like_dom_sf"/>
</dbReference>
<dbReference type="GO" id="GO:0005829">
    <property type="term" value="C:cytosol"/>
    <property type="evidence" value="ECO:0007669"/>
    <property type="project" value="TreeGrafter"/>
</dbReference>
<dbReference type="PROSITE" id="PS50011">
    <property type="entry name" value="PROTEIN_KINASE_DOM"/>
    <property type="match status" value="1"/>
</dbReference>
<keyword evidence="3 6" id="KW-0418">Kinase</keyword>
<dbReference type="GO" id="GO:0005524">
    <property type="term" value="F:ATP binding"/>
    <property type="evidence" value="ECO:0007669"/>
    <property type="project" value="UniProtKB-KW"/>
</dbReference>
<organism evidence="6 7">
    <name type="scientific">Acinetobacter kyonggiensis</name>
    <dbReference type="NCBI Taxonomy" id="595670"/>
    <lineage>
        <taxon>Bacteria</taxon>
        <taxon>Pseudomonadati</taxon>
        <taxon>Pseudomonadota</taxon>
        <taxon>Gammaproteobacteria</taxon>
        <taxon>Moraxellales</taxon>
        <taxon>Moraxellaceae</taxon>
        <taxon>Acinetobacter</taxon>
    </lineage>
</organism>
<dbReference type="InterPro" id="IPR000719">
    <property type="entry name" value="Prot_kinase_dom"/>
</dbReference>
<evidence type="ECO:0000313" key="7">
    <source>
        <dbReference type="Proteomes" id="UP000199035"/>
    </source>
</evidence>
<keyword evidence="7" id="KW-1185">Reference proteome</keyword>
<dbReference type="PANTHER" id="PTHR24348:SF22">
    <property type="entry name" value="NON-SPECIFIC SERINE_THREONINE PROTEIN KINASE"/>
    <property type="match status" value="1"/>
</dbReference>
<dbReference type="GO" id="GO:0042594">
    <property type="term" value="P:response to starvation"/>
    <property type="evidence" value="ECO:0007669"/>
    <property type="project" value="TreeGrafter"/>
</dbReference>
<name>A0A1H3KHA9_9GAMM</name>
<dbReference type="InterPro" id="IPR045269">
    <property type="entry name" value="Atg1-like"/>
</dbReference>
<keyword evidence="4" id="KW-0067">ATP-binding</keyword>
<sequence length="230" mass="27343">MTTITDFLHKNGYRITESSPNGYINGYIAEKENSTYFIKHINDRRRNKKTIKDILIEVSKLNHSNILKIHDILTLDQNNIFCIYTHINALTLNKYIKSKYYNTYDKKYEKLKVIFMRIAKAIDYLHKNKIVHADIIGANILIDQNNSPIIIDFDFALKTTKKLSLEKSIDILSFKVMVFQIIFEQIFIGSKYKDYLEKDILQKHTFIIPRIKKCQKKYFSTCEEFIKYLF</sequence>
<dbReference type="PANTHER" id="PTHR24348">
    <property type="entry name" value="SERINE/THREONINE-PROTEIN KINASE UNC-51-RELATED"/>
    <property type="match status" value="1"/>
</dbReference>
<dbReference type="Pfam" id="PF00069">
    <property type="entry name" value="Pkinase"/>
    <property type="match status" value="1"/>
</dbReference>
<protein>
    <submittedName>
        <fullName evidence="6">Protein kinase domain-containing protein</fullName>
    </submittedName>
</protein>
<dbReference type="GO" id="GO:0004674">
    <property type="term" value="F:protein serine/threonine kinase activity"/>
    <property type="evidence" value="ECO:0007669"/>
    <property type="project" value="InterPro"/>
</dbReference>